<evidence type="ECO:0000256" key="5">
    <source>
        <dbReference type="ARBA" id="ARBA00023239"/>
    </source>
</evidence>
<evidence type="ECO:0000256" key="4">
    <source>
        <dbReference type="ARBA" id="ARBA00023136"/>
    </source>
</evidence>
<dbReference type="HAMAP" id="MF_02065">
    <property type="entry name" value="MltG"/>
    <property type="match status" value="1"/>
</dbReference>
<keyword evidence="5 7" id="KW-0456">Lyase</keyword>
<comment type="function">
    <text evidence="7">Functions as a peptidoglycan terminase that cleaves nascent peptidoglycan strands endolytically to terminate their elongation.</text>
</comment>
<sequence length="435" mass="47748">MNESANNNARQNRGPDRSRNAEPSHSPFPTRRERARARASQQTPPGARSTDPRFARNGEHLTTTTGLRSRRLEAERARVRKRRRNRKIRTGLIIGVVVAILAVCLYFALNAVWGGKTPQESTDYAGPGTGEVQFVVNPGDSGTIIGANMVEKNIVKTQDAFLKAWNDNAAAATVKPGTYQMKKQMRAVDAVAALLDDTKRSSNAVTVSPGMSNDLIAQRLASFANFDEKTVKDAMRDAQALGLPKVANGNSEGWLSPGSYEVHQDDSVQSVLKQMVDKTKETLSNYNVPEDKQEELLIKASILEREVNIKKYLPQVARVIDNRLADTGGQTAGLLQMDSTVNYALGRQSGVPSLDDLKVDSPYNTYKHKGLPPGPIAAPSEDAIEATLEPAKGKWLYFVTVNLDSGETIFTNTREEHEQAQKKLQDWCSANKGKC</sequence>
<feature type="compositionally biased region" description="Basic and acidic residues" evidence="8">
    <location>
        <begin position="50"/>
        <end position="59"/>
    </location>
</feature>
<dbReference type="NCBIfam" id="TIGR00247">
    <property type="entry name" value="endolytic transglycosylase MltG"/>
    <property type="match status" value="1"/>
</dbReference>
<dbReference type="Pfam" id="PF02618">
    <property type="entry name" value="YceG"/>
    <property type="match status" value="1"/>
</dbReference>
<comment type="caution">
    <text evidence="9">The sequence shown here is derived from an EMBL/GenBank/DDBJ whole genome shotgun (WGS) entry which is preliminary data.</text>
</comment>
<keyword evidence="1 7" id="KW-1003">Cell membrane</keyword>
<comment type="similarity">
    <text evidence="7">Belongs to the transglycosylase MltG family.</text>
</comment>
<keyword evidence="6 7" id="KW-0961">Cell wall biogenesis/degradation</keyword>
<evidence type="ECO:0000256" key="2">
    <source>
        <dbReference type="ARBA" id="ARBA00022692"/>
    </source>
</evidence>
<comment type="catalytic activity">
    <reaction evidence="7">
        <text>a peptidoglycan chain = a peptidoglycan chain with N-acetyl-1,6-anhydromuramyl-[peptide] at the reducing end + a peptidoglycan chain with N-acetylglucosamine at the non-reducing end.</text>
        <dbReference type="EC" id="4.2.2.29"/>
    </reaction>
</comment>
<dbReference type="PANTHER" id="PTHR30518">
    <property type="entry name" value="ENDOLYTIC MUREIN TRANSGLYCOSYLASE"/>
    <property type="match status" value="1"/>
</dbReference>
<proteinExistence type="inferred from homology"/>
<accession>A0ABU3IBC7</accession>
<evidence type="ECO:0000256" key="1">
    <source>
        <dbReference type="ARBA" id="ARBA00022475"/>
    </source>
</evidence>
<dbReference type="CDD" id="cd08010">
    <property type="entry name" value="MltG_like"/>
    <property type="match status" value="1"/>
</dbReference>
<keyword evidence="2 7" id="KW-0812">Transmembrane</keyword>
<dbReference type="EC" id="4.2.2.29" evidence="7"/>
<evidence type="ECO:0000313" key="10">
    <source>
        <dbReference type="Proteomes" id="UP001247542"/>
    </source>
</evidence>
<dbReference type="PANTHER" id="PTHR30518:SF2">
    <property type="entry name" value="ENDOLYTIC MUREIN TRANSGLYCOSYLASE"/>
    <property type="match status" value="1"/>
</dbReference>
<dbReference type="EMBL" id="JASXSX010000001">
    <property type="protein sequence ID" value="MDT3767681.1"/>
    <property type="molecule type" value="Genomic_DNA"/>
</dbReference>
<name>A0ABU3IBC7_9ACTO</name>
<feature type="region of interest" description="Disordered" evidence="8">
    <location>
        <begin position="1"/>
        <end position="82"/>
    </location>
</feature>
<dbReference type="InterPro" id="IPR003770">
    <property type="entry name" value="MLTG-like"/>
</dbReference>
<organism evidence="9 10">
    <name type="scientific">Gleimia hominis</name>
    <dbReference type="NCBI Taxonomy" id="595468"/>
    <lineage>
        <taxon>Bacteria</taxon>
        <taxon>Bacillati</taxon>
        <taxon>Actinomycetota</taxon>
        <taxon>Actinomycetes</taxon>
        <taxon>Actinomycetales</taxon>
        <taxon>Actinomycetaceae</taxon>
        <taxon>Gleimia</taxon>
    </lineage>
</organism>
<feature type="compositionally biased region" description="Polar residues" evidence="8">
    <location>
        <begin position="1"/>
        <end position="11"/>
    </location>
</feature>
<keyword evidence="3 7" id="KW-1133">Transmembrane helix</keyword>
<evidence type="ECO:0000256" key="7">
    <source>
        <dbReference type="HAMAP-Rule" id="MF_02065"/>
    </source>
</evidence>
<feature type="compositionally biased region" description="Basic and acidic residues" evidence="8">
    <location>
        <begin position="13"/>
        <end position="22"/>
    </location>
</feature>
<reference evidence="9 10" key="1">
    <citation type="submission" date="2023-06" db="EMBL/GenBank/DDBJ databases">
        <title>Draft genome sequence of Gleimia hominis type strain CCUG 57540T.</title>
        <authorList>
            <person name="Salva-Serra F."/>
            <person name="Cardew S."/>
            <person name="Jensie Markopoulos S."/>
            <person name="Ohlen M."/>
            <person name="Inganas E."/>
            <person name="Svensson-Stadler L."/>
            <person name="Moore E.R.B."/>
        </authorList>
    </citation>
    <scope>NUCLEOTIDE SEQUENCE [LARGE SCALE GENOMIC DNA]</scope>
    <source>
        <strain evidence="9 10">CCUG 57540</strain>
    </source>
</reference>
<comment type="subcellular location">
    <subcellularLocation>
        <location evidence="7">Cell membrane</location>
        <topology evidence="7">Single-pass membrane protein</topology>
    </subcellularLocation>
</comment>
<gene>
    <name evidence="7 9" type="primary">mltG</name>
    <name evidence="9" type="ORF">QS713_06340</name>
</gene>
<evidence type="ECO:0000256" key="6">
    <source>
        <dbReference type="ARBA" id="ARBA00023316"/>
    </source>
</evidence>
<keyword evidence="4 7" id="KW-0472">Membrane</keyword>
<dbReference type="Proteomes" id="UP001247542">
    <property type="component" value="Unassembled WGS sequence"/>
</dbReference>
<evidence type="ECO:0000256" key="8">
    <source>
        <dbReference type="SAM" id="MobiDB-lite"/>
    </source>
</evidence>
<feature type="site" description="Important for catalytic activity" evidence="7">
    <location>
        <position position="306"/>
    </location>
</feature>
<feature type="transmembrane region" description="Helical" evidence="7">
    <location>
        <begin position="90"/>
        <end position="113"/>
    </location>
</feature>
<keyword evidence="10" id="KW-1185">Reference proteome</keyword>
<dbReference type="RefSeq" id="WP_313273462.1">
    <property type="nucleotide sequence ID" value="NZ_JASXSX010000001.1"/>
</dbReference>
<evidence type="ECO:0000256" key="3">
    <source>
        <dbReference type="ARBA" id="ARBA00022989"/>
    </source>
</evidence>
<protein>
    <recommendedName>
        <fullName evidence="7">Endolytic murein transglycosylase</fullName>
        <ecNumber evidence="7">4.2.2.29</ecNumber>
    </recommendedName>
    <alternativeName>
        <fullName evidence="7">Peptidoglycan lytic transglycosylase</fullName>
    </alternativeName>
    <alternativeName>
        <fullName evidence="7">Peptidoglycan polymerization terminase</fullName>
    </alternativeName>
</protein>
<dbReference type="Gene3D" id="3.30.1490.480">
    <property type="entry name" value="Endolytic murein transglycosylase"/>
    <property type="match status" value="1"/>
</dbReference>
<evidence type="ECO:0000313" key="9">
    <source>
        <dbReference type="EMBL" id="MDT3767681.1"/>
    </source>
</evidence>